<gene>
    <name evidence="5" type="ORF">LIER_12197</name>
</gene>
<feature type="region of interest" description="Disordered" evidence="3">
    <location>
        <begin position="1"/>
        <end position="22"/>
    </location>
</feature>
<evidence type="ECO:0000256" key="2">
    <source>
        <dbReference type="ARBA" id="ARBA00023242"/>
    </source>
</evidence>
<dbReference type="SUPFAM" id="SSF47113">
    <property type="entry name" value="Histone-fold"/>
    <property type="match status" value="1"/>
</dbReference>
<feature type="region of interest" description="Disordered" evidence="3">
    <location>
        <begin position="102"/>
        <end position="121"/>
    </location>
</feature>
<dbReference type="AlphaFoldDB" id="A0AAV3PS50"/>
<protein>
    <submittedName>
        <fullName evidence="5">DNA-binding transcription factor</fullName>
    </submittedName>
</protein>
<dbReference type="Gene3D" id="1.10.20.10">
    <property type="entry name" value="Histone, subunit A"/>
    <property type="match status" value="1"/>
</dbReference>
<proteinExistence type="predicted"/>
<keyword evidence="2" id="KW-0539">Nucleus</keyword>
<dbReference type="InterPro" id="IPR050568">
    <property type="entry name" value="Transcr_DNA_Rep_Reg"/>
</dbReference>
<dbReference type="GO" id="GO:0000976">
    <property type="term" value="F:transcription cis-regulatory region binding"/>
    <property type="evidence" value="ECO:0007669"/>
    <property type="project" value="TreeGrafter"/>
</dbReference>
<dbReference type="Pfam" id="PF00808">
    <property type="entry name" value="CBFD_NFYB_HMF"/>
    <property type="match status" value="1"/>
</dbReference>
<sequence>MTTEHDEDGGATTEEPHHPSLPISRIKRIMKLDKDINKVNSEAAFLITCSTELFLQFLAERSAQVVLERKKKTIKLDHFRVAVKQHQPTNDFLLDCLPNNSEVVPKESRGSGSKKDVGASGSKKIEAFFNKCS</sequence>
<name>A0AAV3PS50_LITER</name>
<dbReference type="GO" id="GO:0006355">
    <property type="term" value="P:regulation of DNA-templated transcription"/>
    <property type="evidence" value="ECO:0007669"/>
    <property type="project" value="TreeGrafter"/>
</dbReference>
<keyword evidence="6" id="KW-1185">Reference proteome</keyword>
<dbReference type="PANTHER" id="PTHR10252:SF54">
    <property type="entry name" value="CHROMATIN ACCESSIBILITY COMPLEX PROTEIN 1"/>
    <property type="match status" value="1"/>
</dbReference>
<evidence type="ECO:0000259" key="4">
    <source>
        <dbReference type="Pfam" id="PF00808"/>
    </source>
</evidence>
<organism evidence="5 6">
    <name type="scientific">Lithospermum erythrorhizon</name>
    <name type="common">Purple gromwell</name>
    <name type="synonym">Lithospermum officinale var. erythrorhizon</name>
    <dbReference type="NCBI Taxonomy" id="34254"/>
    <lineage>
        <taxon>Eukaryota</taxon>
        <taxon>Viridiplantae</taxon>
        <taxon>Streptophyta</taxon>
        <taxon>Embryophyta</taxon>
        <taxon>Tracheophyta</taxon>
        <taxon>Spermatophyta</taxon>
        <taxon>Magnoliopsida</taxon>
        <taxon>eudicotyledons</taxon>
        <taxon>Gunneridae</taxon>
        <taxon>Pentapetalae</taxon>
        <taxon>asterids</taxon>
        <taxon>lamiids</taxon>
        <taxon>Boraginales</taxon>
        <taxon>Boraginaceae</taxon>
        <taxon>Boraginoideae</taxon>
        <taxon>Lithospermeae</taxon>
        <taxon>Lithospermum</taxon>
    </lineage>
</organism>
<dbReference type="InterPro" id="IPR003958">
    <property type="entry name" value="CBFA_NFYB_domain"/>
</dbReference>
<evidence type="ECO:0000256" key="1">
    <source>
        <dbReference type="ARBA" id="ARBA00004123"/>
    </source>
</evidence>
<dbReference type="CDD" id="cd22929">
    <property type="entry name" value="HFD_POLE4-like"/>
    <property type="match status" value="1"/>
</dbReference>
<feature type="compositionally biased region" description="Basic and acidic residues" evidence="3">
    <location>
        <begin position="104"/>
        <end position="117"/>
    </location>
</feature>
<dbReference type="PANTHER" id="PTHR10252">
    <property type="entry name" value="HISTONE-LIKE TRANSCRIPTION FACTOR CCAAT-RELATED"/>
    <property type="match status" value="1"/>
</dbReference>
<keyword evidence="5" id="KW-0238">DNA-binding</keyword>
<reference evidence="5 6" key="1">
    <citation type="submission" date="2024-01" db="EMBL/GenBank/DDBJ databases">
        <title>The complete chloroplast genome sequence of Lithospermum erythrorhizon: insights into the phylogenetic relationship among Boraginaceae species and the maternal lineages of purple gromwells.</title>
        <authorList>
            <person name="Okada T."/>
            <person name="Watanabe K."/>
        </authorList>
    </citation>
    <scope>NUCLEOTIDE SEQUENCE [LARGE SCALE GENOMIC DNA]</scope>
</reference>
<dbReference type="GO" id="GO:0005634">
    <property type="term" value="C:nucleus"/>
    <property type="evidence" value="ECO:0007669"/>
    <property type="project" value="UniProtKB-SubCell"/>
</dbReference>
<dbReference type="GO" id="GO:0046982">
    <property type="term" value="F:protein heterodimerization activity"/>
    <property type="evidence" value="ECO:0007669"/>
    <property type="project" value="InterPro"/>
</dbReference>
<evidence type="ECO:0000313" key="5">
    <source>
        <dbReference type="EMBL" id="GAA0154118.1"/>
    </source>
</evidence>
<accession>A0AAV3PS50</accession>
<feature type="domain" description="Transcription factor CBF/NF-Y/archaeal histone" evidence="4">
    <location>
        <begin position="20"/>
        <end position="83"/>
    </location>
</feature>
<evidence type="ECO:0000313" key="6">
    <source>
        <dbReference type="Proteomes" id="UP001454036"/>
    </source>
</evidence>
<comment type="caution">
    <text evidence="5">The sequence shown here is derived from an EMBL/GenBank/DDBJ whole genome shotgun (WGS) entry which is preliminary data.</text>
</comment>
<dbReference type="InterPro" id="IPR009072">
    <property type="entry name" value="Histone-fold"/>
</dbReference>
<dbReference type="Proteomes" id="UP001454036">
    <property type="component" value="Unassembled WGS sequence"/>
</dbReference>
<comment type="subcellular location">
    <subcellularLocation>
        <location evidence="1">Nucleus</location>
    </subcellularLocation>
</comment>
<dbReference type="EMBL" id="BAABME010002322">
    <property type="protein sequence ID" value="GAA0154118.1"/>
    <property type="molecule type" value="Genomic_DNA"/>
</dbReference>
<evidence type="ECO:0000256" key="3">
    <source>
        <dbReference type="SAM" id="MobiDB-lite"/>
    </source>
</evidence>